<dbReference type="Gene3D" id="3.40.50.1820">
    <property type="entry name" value="alpha/beta hydrolase"/>
    <property type="match status" value="1"/>
</dbReference>
<dbReference type="Proteomes" id="UP000654370">
    <property type="component" value="Unassembled WGS sequence"/>
</dbReference>
<dbReference type="EMBL" id="JAEPQZ010000016">
    <property type="protein sequence ID" value="KAG2172698.1"/>
    <property type="molecule type" value="Genomic_DNA"/>
</dbReference>
<organism evidence="3 4">
    <name type="scientific">Mortierella isabellina</name>
    <name type="common">Filamentous fungus</name>
    <name type="synonym">Umbelopsis isabellina</name>
    <dbReference type="NCBI Taxonomy" id="91625"/>
    <lineage>
        <taxon>Eukaryota</taxon>
        <taxon>Fungi</taxon>
        <taxon>Fungi incertae sedis</taxon>
        <taxon>Mucoromycota</taxon>
        <taxon>Mucoromycotina</taxon>
        <taxon>Umbelopsidomycetes</taxon>
        <taxon>Umbelopsidales</taxon>
        <taxon>Umbelopsidaceae</taxon>
        <taxon>Umbelopsis</taxon>
    </lineage>
</organism>
<accession>A0A8H7PEZ8</accession>
<dbReference type="OrthoDB" id="408631at2759"/>
<proteinExistence type="predicted"/>
<dbReference type="InterPro" id="IPR050300">
    <property type="entry name" value="GDXG_lipolytic_enzyme"/>
</dbReference>
<evidence type="ECO:0000256" key="1">
    <source>
        <dbReference type="ARBA" id="ARBA00022801"/>
    </source>
</evidence>
<dbReference type="InterPro" id="IPR013094">
    <property type="entry name" value="AB_hydrolase_3"/>
</dbReference>
<comment type="caution">
    <text evidence="3">The sequence shown here is derived from an EMBL/GenBank/DDBJ whole genome shotgun (WGS) entry which is preliminary data.</text>
</comment>
<name>A0A8H7PEZ8_MORIS</name>
<dbReference type="InterPro" id="IPR029058">
    <property type="entry name" value="AB_hydrolase_fold"/>
</dbReference>
<dbReference type="PANTHER" id="PTHR48081">
    <property type="entry name" value="AB HYDROLASE SUPERFAMILY PROTEIN C4A8.06C"/>
    <property type="match status" value="1"/>
</dbReference>
<dbReference type="AlphaFoldDB" id="A0A8H7PEZ8"/>
<feature type="domain" description="Alpha/beta hydrolase fold-3" evidence="2">
    <location>
        <begin position="87"/>
        <end position="302"/>
    </location>
</feature>
<keyword evidence="1" id="KW-0378">Hydrolase</keyword>
<reference evidence="3" key="1">
    <citation type="submission" date="2020-12" db="EMBL/GenBank/DDBJ databases">
        <title>Metabolic potential, ecology and presence of endohyphal bacteria is reflected in genomic diversity of Mucoromycotina.</title>
        <authorList>
            <person name="Muszewska A."/>
            <person name="Okrasinska A."/>
            <person name="Steczkiewicz K."/>
            <person name="Drgas O."/>
            <person name="Orlowska M."/>
            <person name="Perlinska-Lenart U."/>
            <person name="Aleksandrzak-Piekarczyk T."/>
            <person name="Szatraj K."/>
            <person name="Zielenkiewicz U."/>
            <person name="Pilsyk S."/>
            <person name="Malc E."/>
            <person name="Mieczkowski P."/>
            <person name="Kruszewska J.S."/>
            <person name="Biernat P."/>
            <person name="Pawlowska J."/>
        </authorList>
    </citation>
    <scope>NUCLEOTIDE SEQUENCE</scope>
    <source>
        <strain evidence="3">WA0000067209</strain>
    </source>
</reference>
<gene>
    <name evidence="3" type="ORF">INT43_000045</name>
</gene>
<protein>
    <recommendedName>
        <fullName evidence="2">Alpha/beta hydrolase fold-3 domain-containing protein</fullName>
    </recommendedName>
</protein>
<evidence type="ECO:0000313" key="4">
    <source>
        <dbReference type="Proteomes" id="UP000654370"/>
    </source>
</evidence>
<sequence>MDNIRQAVRGMPSQLSIPILRQILRLPAPVARIIMNELTEPLGKNQSYIKKVYEGGWTGAWIGEGMAKLESFDQIKERVRSADVVLFNVHGGPFRVGTSTMFMNAYSAWIKILKEKHNINAVIMSVKYRLAPEHKYPAATEDSVKAYKYLARSLGISPHKIVVTGDSAGGAILVETMLEVYAPELLPSSGYGATSDSTTSGKDLPAAMLLVSPVMSAETNSPSWKKNAKFDMIGPKLFKKVFKEYFGTTDPSATDVRLIAMTQMQEGFDRFIPKNVMIVVGSKEVMRDDITEMALRVVKNSNINGQLLSEDYAHDWYVIRDTVKDKNALKRSDRVFADFVANALQQAKIEKEATATGKLIDTGSSINEHETPKSNVQFTRNGVTMKFTKATVLELMSNFEGDNVATDGYGITLDSIADMAGSSQTRLLAA</sequence>
<dbReference type="Pfam" id="PF07859">
    <property type="entry name" value="Abhydrolase_3"/>
    <property type="match status" value="1"/>
</dbReference>
<keyword evidence="4" id="KW-1185">Reference proteome</keyword>
<dbReference type="SUPFAM" id="SSF53474">
    <property type="entry name" value="alpha/beta-Hydrolases"/>
    <property type="match status" value="1"/>
</dbReference>
<dbReference type="GO" id="GO:0016787">
    <property type="term" value="F:hydrolase activity"/>
    <property type="evidence" value="ECO:0007669"/>
    <property type="project" value="UniProtKB-KW"/>
</dbReference>
<evidence type="ECO:0000313" key="3">
    <source>
        <dbReference type="EMBL" id="KAG2172698.1"/>
    </source>
</evidence>
<evidence type="ECO:0000259" key="2">
    <source>
        <dbReference type="Pfam" id="PF07859"/>
    </source>
</evidence>
<dbReference type="PANTHER" id="PTHR48081:SF8">
    <property type="entry name" value="ALPHA_BETA HYDROLASE FOLD-3 DOMAIN-CONTAINING PROTEIN-RELATED"/>
    <property type="match status" value="1"/>
</dbReference>